<protein>
    <submittedName>
        <fullName evidence="1">Acid protease</fullName>
    </submittedName>
</protein>
<proteinExistence type="predicted"/>
<accession>A0ACD3ATT5</accession>
<organism evidence="1 2">
    <name type="scientific">Pluteus cervinus</name>
    <dbReference type="NCBI Taxonomy" id="181527"/>
    <lineage>
        <taxon>Eukaryota</taxon>
        <taxon>Fungi</taxon>
        <taxon>Dikarya</taxon>
        <taxon>Basidiomycota</taxon>
        <taxon>Agaricomycotina</taxon>
        <taxon>Agaricomycetes</taxon>
        <taxon>Agaricomycetidae</taxon>
        <taxon>Agaricales</taxon>
        <taxon>Pluteineae</taxon>
        <taxon>Pluteaceae</taxon>
        <taxon>Pluteus</taxon>
    </lineage>
</organism>
<reference evidence="1 2" key="1">
    <citation type="journal article" date="2019" name="Nat. Ecol. Evol.">
        <title>Megaphylogeny resolves global patterns of mushroom evolution.</title>
        <authorList>
            <person name="Varga T."/>
            <person name="Krizsan K."/>
            <person name="Foldi C."/>
            <person name="Dima B."/>
            <person name="Sanchez-Garcia M."/>
            <person name="Sanchez-Ramirez S."/>
            <person name="Szollosi G.J."/>
            <person name="Szarkandi J.G."/>
            <person name="Papp V."/>
            <person name="Albert L."/>
            <person name="Andreopoulos W."/>
            <person name="Angelini C."/>
            <person name="Antonin V."/>
            <person name="Barry K.W."/>
            <person name="Bougher N.L."/>
            <person name="Buchanan P."/>
            <person name="Buyck B."/>
            <person name="Bense V."/>
            <person name="Catcheside P."/>
            <person name="Chovatia M."/>
            <person name="Cooper J."/>
            <person name="Damon W."/>
            <person name="Desjardin D."/>
            <person name="Finy P."/>
            <person name="Geml J."/>
            <person name="Haridas S."/>
            <person name="Hughes K."/>
            <person name="Justo A."/>
            <person name="Karasinski D."/>
            <person name="Kautmanova I."/>
            <person name="Kiss B."/>
            <person name="Kocsube S."/>
            <person name="Kotiranta H."/>
            <person name="LaButti K.M."/>
            <person name="Lechner B.E."/>
            <person name="Liimatainen K."/>
            <person name="Lipzen A."/>
            <person name="Lukacs Z."/>
            <person name="Mihaltcheva S."/>
            <person name="Morgado L.N."/>
            <person name="Niskanen T."/>
            <person name="Noordeloos M.E."/>
            <person name="Ohm R.A."/>
            <person name="Ortiz-Santana B."/>
            <person name="Ovrebo C."/>
            <person name="Racz N."/>
            <person name="Riley R."/>
            <person name="Savchenko A."/>
            <person name="Shiryaev A."/>
            <person name="Soop K."/>
            <person name="Spirin V."/>
            <person name="Szebenyi C."/>
            <person name="Tomsovsky M."/>
            <person name="Tulloss R.E."/>
            <person name="Uehling J."/>
            <person name="Grigoriev I.V."/>
            <person name="Vagvolgyi C."/>
            <person name="Papp T."/>
            <person name="Martin F.M."/>
            <person name="Miettinen O."/>
            <person name="Hibbett D.S."/>
            <person name="Nagy L.G."/>
        </authorList>
    </citation>
    <scope>NUCLEOTIDE SEQUENCE [LARGE SCALE GENOMIC DNA]</scope>
    <source>
        <strain evidence="1 2">NL-1719</strain>
    </source>
</reference>
<evidence type="ECO:0000313" key="2">
    <source>
        <dbReference type="Proteomes" id="UP000308600"/>
    </source>
</evidence>
<gene>
    <name evidence="1" type="ORF">BDN72DRAFT_948172</name>
</gene>
<sequence length="428" mass="44753">MLTTATGIVSVLFLSPGAWGEAQPQKVALTSRSITSYSSSSWLKRRGLSPTNVPLQDFFKGTDLQWYGNISVGTPPQVLPVVFDTGSTTLEFASTQCGQPCTNQIQFDTTKSSSFVAGVVNTSLVFGTGGGVDPVVGSNYKITIQSGKDTVEIGGLKADNVDLFLITNQSEPFAIDPYSGIQGMGATAQGLFAALVSQGLPALFGLYITPQSVGGAELTLGGVDNSKFSGNLTYAALPPRSGSTWQLSSPSIAVNGNTTSVLTANRTIIFDSGSSNLFFPKATTEARRIYLDISDIQPNTNEPGAYGIACDRVSSLPAVIDFAFTAQDGSLFNLTVPSSELSVGPFANDPSTCQLLINALEEASIVGGSLFKHYYTAWDIGGQQIGFASLSAKAPAPSSSPHSSGQALRSNWIPLSVVTLLISVVTLL</sequence>
<name>A0ACD3ATT5_9AGAR</name>
<keyword evidence="1" id="KW-0378">Hydrolase</keyword>
<dbReference type="EMBL" id="ML208346">
    <property type="protein sequence ID" value="TFK68659.1"/>
    <property type="molecule type" value="Genomic_DNA"/>
</dbReference>
<keyword evidence="1" id="KW-0645">Protease</keyword>
<dbReference type="Proteomes" id="UP000308600">
    <property type="component" value="Unassembled WGS sequence"/>
</dbReference>
<keyword evidence="2" id="KW-1185">Reference proteome</keyword>
<evidence type="ECO:0000313" key="1">
    <source>
        <dbReference type="EMBL" id="TFK68659.1"/>
    </source>
</evidence>